<feature type="compositionally biased region" description="Low complexity" evidence="1">
    <location>
        <begin position="145"/>
        <end position="165"/>
    </location>
</feature>
<evidence type="ECO:0000256" key="1">
    <source>
        <dbReference type="SAM" id="MobiDB-lite"/>
    </source>
</evidence>
<dbReference type="Proteomes" id="UP001189429">
    <property type="component" value="Unassembled WGS sequence"/>
</dbReference>
<evidence type="ECO:0000313" key="3">
    <source>
        <dbReference type="Proteomes" id="UP001189429"/>
    </source>
</evidence>
<accession>A0ABN9VE58</accession>
<keyword evidence="3" id="KW-1185">Reference proteome</keyword>
<reference evidence="2" key="1">
    <citation type="submission" date="2023-10" db="EMBL/GenBank/DDBJ databases">
        <authorList>
            <person name="Chen Y."/>
            <person name="Shah S."/>
            <person name="Dougan E. K."/>
            <person name="Thang M."/>
            <person name="Chan C."/>
        </authorList>
    </citation>
    <scope>NUCLEOTIDE SEQUENCE [LARGE SCALE GENOMIC DNA]</scope>
</reference>
<feature type="compositionally biased region" description="Basic and acidic residues" evidence="1">
    <location>
        <begin position="132"/>
        <end position="141"/>
    </location>
</feature>
<evidence type="ECO:0008006" key="4">
    <source>
        <dbReference type="Google" id="ProtNLM"/>
    </source>
</evidence>
<name>A0ABN9VE58_9DINO</name>
<feature type="region of interest" description="Disordered" evidence="1">
    <location>
        <begin position="132"/>
        <end position="165"/>
    </location>
</feature>
<protein>
    <recommendedName>
        <fullName evidence="4">C2H2-type domain-containing protein</fullName>
    </recommendedName>
</protein>
<dbReference type="EMBL" id="CAUYUJ010017065">
    <property type="protein sequence ID" value="CAK0871395.1"/>
    <property type="molecule type" value="Genomic_DNA"/>
</dbReference>
<gene>
    <name evidence="2" type="ORF">PCOR1329_LOCUS57249</name>
</gene>
<organism evidence="2 3">
    <name type="scientific">Prorocentrum cordatum</name>
    <dbReference type="NCBI Taxonomy" id="2364126"/>
    <lineage>
        <taxon>Eukaryota</taxon>
        <taxon>Sar</taxon>
        <taxon>Alveolata</taxon>
        <taxon>Dinophyceae</taxon>
        <taxon>Prorocentrales</taxon>
        <taxon>Prorocentraceae</taxon>
        <taxon>Prorocentrum</taxon>
    </lineage>
</organism>
<evidence type="ECO:0000313" key="2">
    <source>
        <dbReference type="EMBL" id="CAK0871395.1"/>
    </source>
</evidence>
<sequence>MHVSAEVRRRAWHEAVFAADACGRLLAQHVVGGIDVPAGYNTPGFVRPFHFYCAVCDAPLNYWDQLQDHLGDGDEARRHVRRRRELEARARSASRLVARSRDGGETLLVSVADRTFSCTACGVVDQPWHRVEEHRGSEQHRARQARGAARPAEGPGRPRPVRGAPALHPDLAAAAPAVVVVVVE</sequence>
<comment type="caution">
    <text evidence="2">The sequence shown here is derived from an EMBL/GenBank/DDBJ whole genome shotgun (WGS) entry which is preliminary data.</text>
</comment>
<proteinExistence type="predicted"/>